<dbReference type="Pfam" id="PF00069">
    <property type="entry name" value="Pkinase"/>
    <property type="match status" value="1"/>
</dbReference>
<dbReference type="PROSITE" id="PS50011">
    <property type="entry name" value="PROTEIN_KINASE_DOM"/>
    <property type="match status" value="1"/>
</dbReference>
<evidence type="ECO:0000259" key="17">
    <source>
        <dbReference type="PROSITE" id="PS50011"/>
    </source>
</evidence>
<dbReference type="OrthoDB" id="40902at2759"/>
<dbReference type="FunFam" id="3.30.200.20:FF:000315">
    <property type="entry name" value="Calcium-dependent protein kinase 3"/>
    <property type="match status" value="1"/>
</dbReference>
<dbReference type="CDD" id="cd00051">
    <property type="entry name" value="EFh"/>
    <property type="match status" value="1"/>
</dbReference>
<comment type="catalytic activity">
    <reaction evidence="14">
        <text>L-seryl-[protein] + ATP = O-phospho-L-seryl-[protein] + ADP + H(+)</text>
        <dbReference type="Rhea" id="RHEA:17989"/>
        <dbReference type="Rhea" id="RHEA-COMP:9863"/>
        <dbReference type="Rhea" id="RHEA-COMP:11604"/>
        <dbReference type="ChEBI" id="CHEBI:15378"/>
        <dbReference type="ChEBI" id="CHEBI:29999"/>
        <dbReference type="ChEBI" id="CHEBI:30616"/>
        <dbReference type="ChEBI" id="CHEBI:83421"/>
        <dbReference type="ChEBI" id="CHEBI:456216"/>
        <dbReference type="EC" id="2.7.11.1"/>
    </reaction>
</comment>
<keyword evidence="8 15" id="KW-0547">Nucleotide-binding</keyword>
<evidence type="ECO:0000256" key="14">
    <source>
        <dbReference type="ARBA" id="ARBA00048679"/>
    </source>
</evidence>
<feature type="domain" description="Protein kinase" evidence="17">
    <location>
        <begin position="24"/>
        <end position="278"/>
    </location>
</feature>
<dbReference type="InterPro" id="IPR017441">
    <property type="entry name" value="Protein_kinase_ATP_BS"/>
</dbReference>
<evidence type="ECO:0000259" key="18">
    <source>
        <dbReference type="PROSITE" id="PS50222"/>
    </source>
</evidence>
<evidence type="ECO:0000256" key="15">
    <source>
        <dbReference type="PROSITE-ProRule" id="PRU10141"/>
    </source>
</evidence>
<dbReference type="GO" id="GO:0005509">
    <property type="term" value="F:calcium ion binding"/>
    <property type="evidence" value="ECO:0007669"/>
    <property type="project" value="InterPro"/>
</dbReference>
<evidence type="ECO:0000256" key="9">
    <source>
        <dbReference type="ARBA" id="ARBA00022777"/>
    </source>
</evidence>
<dbReference type="PROSITE" id="PS50222">
    <property type="entry name" value="EF_HAND_2"/>
    <property type="match status" value="3"/>
</dbReference>
<dbReference type="CDD" id="cd05117">
    <property type="entry name" value="STKc_CAMK"/>
    <property type="match status" value="1"/>
</dbReference>
<comment type="cofactor">
    <cofactor evidence="1">
        <name>Mg(2+)</name>
        <dbReference type="ChEBI" id="CHEBI:18420"/>
    </cofactor>
</comment>
<dbReference type="InterPro" id="IPR008271">
    <property type="entry name" value="Ser/Thr_kinase_AS"/>
</dbReference>
<dbReference type="PANTHER" id="PTHR24349">
    <property type="entry name" value="SERINE/THREONINE-PROTEIN KINASE"/>
    <property type="match status" value="1"/>
</dbReference>
<dbReference type="GO" id="GO:0004674">
    <property type="term" value="F:protein serine/threonine kinase activity"/>
    <property type="evidence" value="ECO:0007669"/>
    <property type="project" value="UniProtKB-KW"/>
</dbReference>
<dbReference type="GO" id="GO:0005524">
    <property type="term" value="F:ATP binding"/>
    <property type="evidence" value="ECO:0007669"/>
    <property type="project" value="UniProtKB-UniRule"/>
</dbReference>
<dbReference type="InterPro" id="IPR011009">
    <property type="entry name" value="Kinase-like_dom_sf"/>
</dbReference>
<evidence type="ECO:0000256" key="8">
    <source>
        <dbReference type="ARBA" id="ARBA00022741"/>
    </source>
</evidence>
<evidence type="ECO:0000256" key="1">
    <source>
        <dbReference type="ARBA" id="ARBA00001946"/>
    </source>
</evidence>
<dbReference type="Gene3D" id="1.10.510.10">
    <property type="entry name" value="Transferase(Phosphotransferase) domain 1"/>
    <property type="match status" value="1"/>
</dbReference>
<dbReference type="EC" id="2.7.11.1" evidence="3"/>
<dbReference type="PROSITE" id="PS00108">
    <property type="entry name" value="PROTEIN_KINASE_ST"/>
    <property type="match status" value="1"/>
</dbReference>
<dbReference type="FunFam" id="1.10.238.10:FF:000001">
    <property type="entry name" value="Calmodulin 1"/>
    <property type="match status" value="1"/>
</dbReference>
<evidence type="ECO:0000256" key="13">
    <source>
        <dbReference type="ARBA" id="ARBA00047899"/>
    </source>
</evidence>
<dbReference type="InterPro" id="IPR011992">
    <property type="entry name" value="EF-hand-dom_pair"/>
</dbReference>
<evidence type="ECO:0000256" key="6">
    <source>
        <dbReference type="ARBA" id="ARBA00022723"/>
    </source>
</evidence>
<dbReference type="EMBL" id="MPUH01001603">
    <property type="protein sequence ID" value="OMJ66918.1"/>
    <property type="molecule type" value="Genomic_DNA"/>
</dbReference>
<evidence type="ECO:0000256" key="5">
    <source>
        <dbReference type="ARBA" id="ARBA00022679"/>
    </source>
</evidence>
<comment type="caution">
    <text evidence="19">The sequence shown here is derived from an EMBL/GenBank/DDBJ whole genome shotgun (WGS) entry which is preliminary data.</text>
</comment>
<evidence type="ECO:0000256" key="10">
    <source>
        <dbReference type="ARBA" id="ARBA00022837"/>
    </source>
</evidence>
<comment type="subunit">
    <text evidence="2">Monomer.</text>
</comment>
<evidence type="ECO:0000256" key="3">
    <source>
        <dbReference type="ARBA" id="ARBA00012513"/>
    </source>
</evidence>
<evidence type="ECO:0000256" key="11">
    <source>
        <dbReference type="ARBA" id="ARBA00022840"/>
    </source>
</evidence>
<evidence type="ECO:0000313" key="19">
    <source>
        <dbReference type="EMBL" id="OMJ66918.1"/>
    </source>
</evidence>
<dbReference type="SMART" id="SM00220">
    <property type="entry name" value="S_TKc"/>
    <property type="match status" value="1"/>
</dbReference>
<feature type="binding site" evidence="15">
    <location>
        <position position="53"/>
    </location>
    <ligand>
        <name>ATP</name>
        <dbReference type="ChEBI" id="CHEBI:30616"/>
    </ligand>
</feature>
<evidence type="ECO:0000256" key="12">
    <source>
        <dbReference type="ARBA" id="ARBA00024334"/>
    </source>
</evidence>
<dbReference type="Proteomes" id="UP000187209">
    <property type="component" value="Unassembled WGS sequence"/>
</dbReference>
<keyword evidence="6" id="KW-0479">Metal-binding</keyword>
<dbReference type="InterPro" id="IPR018247">
    <property type="entry name" value="EF_Hand_1_Ca_BS"/>
</dbReference>
<keyword evidence="5" id="KW-0808">Transferase</keyword>
<evidence type="ECO:0000256" key="2">
    <source>
        <dbReference type="ARBA" id="ARBA00011245"/>
    </source>
</evidence>
<dbReference type="SUPFAM" id="SSF47473">
    <property type="entry name" value="EF-hand"/>
    <property type="match status" value="1"/>
</dbReference>
<evidence type="ECO:0000256" key="16">
    <source>
        <dbReference type="RuleBase" id="RU000304"/>
    </source>
</evidence>
<reference evidence="19 20" key="1">
    <citation type="submission" date="2016-11" db="EMBL/GenBank/DDBJ databases">
        <title>The macronuclear genome of Stentor coeruleus: a giant cell with tiny introns.</title>
        <authorList>
            <person name="Slabodnick M."/>
            <person name="Ruby J.G."/>
            <person name="Reiff S.B."/>
            <person name="Swart E.C."/>
            <person name="Gosai S."/>
            <person name="Prabakaran S."/>
            <person name="Witkowska E."/>
            <person name="Larue G.E."/>
            <person name="Fisher S."/>
            <person name="Freeman R.M."/>
            <person name="Gunawardena J."/>
            <person name="Chu W."/>
            <person name="Stover N.A."/>
            <person name="Gregory B.D."/>
            <person name="Nowacki M."/>
            <person name="Derisi J."/>
            <person name="Roy S.W."/>
            <person name="Marshall W.F."/>
            <person name="Sood P."/>
        </authorList>
    </citation>
    <scope>NUCLEOTIDE SEQUENCE [LARGE SCALE GENOMIC DNA]</scope>
    <source>
        <strain evidence="19">WM001</strain>
    </source>
</reference>
<dbReference type="InterPro" id="IPR000719">
    <property type="entry name" value="Prot_kinase_dom"/>
</dbReference>
<comment type="similarity">
    <text evidence="12">Belongs to the protein kinase superfamily. Ser/Thr protein kinase family. CDPK subfamily.</text>
</comment>
<organism evidence="19 20">
    <name type="scientific">Stentor coeruleus</name>
    <dbReference type="NCBI Taxonomy" id="5963"/>
    <lineage>
        <taxon>Eukaryota</taxon>
        <taxon>Sar</taxon>
        <taxon>Alveolata</taxon>
        <taxon>Ciliophora</taxon>
        <taxon>Postciliodesmatophora</taxon>
        <taxon>Heterotrichea</taxon>
        <taxon>Heterotrichida</taxon>
        <taxon>Stentoridae</taxon>
        <taxon>Stentor</taxon>
    </lineage>
</organism>
<dbReference type="FunFam" id="1.10.510.10:FF:000571">
    <property type="entry name" value="Maternal embryonic leucine zipper kinase"/>
    <property type="match status" value="1"/>
</dbReference>
<dbReference type="AlphaFoldDB" id="A0A1R2AQV1"/>
<evidence type="ECO:0000313" key="20">
    <source>
        <dbReference type="Proteomes" id="UP000187209"/>
    </source>
</evidence>
<keyword evidence="11 15" id="KW-0067">ATP-binding</keyword>
<evidence type="ECO:0000256" key="7">
    <source>
        <dbReference type="ARBA" id="ARBA00022737"/>
    </source>
</evidence>
<dbReference type="SMART" id="SM00054">
    <property type="entry name" value="EFh"/>
    <property type="match status" value="4"/>
</dbReference>
<gene>
    <name evidence="19" type="ORF">SteCoe_36075</name>
</gene>
<evidence type="ECO:0000256" key="4">
    <source>
        <dbReference type="ARBA" id="ARBA00022527"/>
    </source>
</evidence>
<proteinExistence type="inferred from homology"/>
<keyword evidence="10" id="KW-0106">Calcium</keyword>
<keyword evidence="4 16" id="KW-0723">Serine/threonine-protein kinase</keyword>
<dbReference type="InterPro" id="IPR050205">
    <property type="entry name" value="CDPK_Ser/Thr_kinases"/>
</dbReference>
<protein>
    <recommendedName>
        <fullName evidence="3">non-specific serine/threonine protein kinase</fullName>
        <ecNumber evidence="3">2.7.11.1</ecNumber>
    </recommendedName>
</protein>
<keyword evidence="9" id="KW-0418">Kinase</keyword>
<dbReference type="Gene3D" id="3.30.200.20">
    <property type="entry name" value="Phosphorylase Kinase, domain 1"/>
    <property type="match status" value="1"/>
</dbReference>
<keyword evidence="7" id="KW-0677">Repeat</keyword>
<accession>A0A1R2AQV1</accession>
<dbReference type="PROSITE" id="PS00107">
    <property type="entry name" value="PROTEIN_KINASE_ATP"/>
    <property type="match status" value="1"/>
</dbReference>
<dbReference type="SUPFAM" id="SSF56112">
    <property type="entry name" value="Protein kinase-like (PK-like)"/>
    <property type="match status" value="1"/>
</dbReference>
<keyword evidence="20" id="KW-1185">Reference proteome</keyword>
<feature type="domain" description="EF-hand" evidence="18">
    <location>
        <begin position="321"/>
        <end position="356"/>
    </location>
</feature>
<dbReference type="Pfam" id="PF13499">
    <property type="entry name" value="EF-hand_7"/>
    <property type="match status" value="2"/>
</dbReference>
<comment type="catalytic activity">
    <reaction evidence="13">
        <text>L-threonyl-[protein] + ATP = O-phospho-L-threonyl-[protein] + ADP + H(+)</text>
        <dbReference type="Rhea" id="RHEA:46608"/>
        <dbReference type="Rhea" id="RHEA-COMP:11060"/>
        <dbReference type="Rhea" id="RHEA-COMP:11605"/>
        <dbReference type="ChEBI" id="CHEBI:15378"/>
        <dbReference type="ChEBI" id="CHEBI:30013"/>
        <dbReference type="ChEBI" id="CHEBI:30616"/>
        <dbReference type="ChEBI" id="CHEBI:61977"/>
        <dbReference type="ChEBI" id="CHEBI:456216"/>
        <dbReference type="EC" id="2.7.11.1"/>
    </reaction>
</comment>
<sequence length="467" mass="53093">MESSVILKRQWFIFSKKGEIAEEYELGLEIGSGTYGKVFLAEHKASGIVRAIKLIHKDRIKEYETFTTEFAILKDLDHPNIVNIIETFETDLYCFVVLEYCAGGELFDKLCKQKTFSEQQAAKVMKSLISAVMYCHNHGICHRDLKPENCLYLTASEDSDLKIIDFGLSVAVTEEEILHELNGTPYYIAPEILMGNYTKVVDCWSLGVIMYMLLSGTPPFKGKDNNEILMNVYSGDFTFRPKAFKVISNFAKDLIVRLLTKDPTYRITAQQAFIHPWIQELNPAPYRYLSESVILNISSFIKANPIKQITLSYIASKLAGTNLESLRESFIRVDSNGDGVVSKNEFTKVIQQSSNLTKLDIEMACRFLDTNRNGSIDYNEFIAGALMRENLKKEQWVKQAFDYFDKDKCGFITAQDLKKSLSGGECATGISKEDIEKIIKLSDENNDGKLDFKEFSEHVINSSEKNY</sequence>
<dbReference type="Gene3D" id="1.10.238.10">
    <property type="entry name" value="EF-hand"/>
    <property type="match status" value="1"/>
</dbReference>
<feature type="domain" description="EF-hand" evidence="18">
    <location>
        <begin position="392"/>
        <end position="427"/>
    </location>
</feature>
<dbReference type="PROSITE" id="PS00018">
    <property type="entry name" value="EF_HAND_1"/>
    <property type="match status" value="3"/>
</dbReference>
<name>A0A1R2AQV1_9CILI</name>
<dbReference type="InterPro" id="IPR002048">
    <property type="entry name" value="EF_hand_dom"/>
</dbReference>
<feature type="domain" description="EF-hand" evidence="18">
    <location>
        <begin position="430"/>
        <end position="465"/>
    </location>
</feature>